<dbReference type="Proteomes" id="UP001383192">
    <property type="component" value="Unassembled WGS sequence"/>
</dbReference>
<keyword evidence="1" id="KW-0472">Membrane</keyword>
<reference evidence="2 3" key="1">
    <citation type="submission" date="2024-01" db="EMBL/GenBank/DDBJ databases">
        <title>A draft genome for a cacao thread blight-causing isolate of Paramarasmius palmivorus.</title>
        <authorList>
            <person name="Baruah I.K."/>
            <person name="Bukari Y."/>
            <person name="Amoako-Attah I."/>
            <person name="Meinhardt L.W."/>
            <person name="Bailey B.A."/>
            <person name="Cohen S.P."/>
        </authorList>
    </citation>
    <scope>NUCLEOTIDE SEQUENCE [LARGE SCALE GENOMIC DNA]</scope>
    <source>
        <strain evidence="2 3">GH-12</strain>
    </source>
</reference>
<protein>
    <submittedName>
        <fullName evidence="2">Uncharacterized protein</fullName>
    </submittedName>
</protein>
<dbReference type="EMBL" id="JAYKXP010000100">
    <property type="protein sequence ID" value="KAK7026816.1"/>
    <property type="molecule type" value="Genomic_DNA"/>
</dbReference>
<gene>
    <name evidence="2" type="ORF">VNI00_015474</name>
</gene>
<feature type="transmembrane region" description="Helical" evidence="1">
    <location>
        <begin position="110"/>
        <end position="131"/>
    </location>
</feature>
<sequence>MGVYFATLPALVEVSWANVQSEGSTKNRSMMMVAIVASVLSIVAHGLLTALIAGRVWTIKKRMRQLIGRGAPAIYQKYDAVIAMTIESGLISPISLIIQDVLIQTGRLLPAGIVSSCVPQVIALAPLLFLVRGGLGLATKGSHITLQAETASHDVGQVLSPPLAVSVAVVQTRSVASSEAQINSDVKPDGEYV</sequence>
<evidence type="ECO:0000313" key="2">
    <source>
        <dbReference type="EMBL" id="KAK7026816.1"/>
    </source>
</evidence>
<name>A0AAW0BKZ7_9AGAR</name>
<comment type="caution">
    <text evidence="2">The sequence shown here is derived from an EMBL/GenBank/DDBJ whole genome shotgun (WGS) entry which is preliminary data.</text>
</comment>
<keyword evidence="1" id="KW-1133">Transmembrane helix</keyword>
<keyword evidence="1" id="KW-0812">Transmembrane</keyword>
<feature type="transmembrane region" description="Helical" evidence="1">
    <location>
        <begin position="33"/>
        <end position="57"/>
    </location>
</feature>
<evidence type="ECO:0000256" key="1">
    <source>
        <dbReference type="SAM" id="Phobius"/>
    </source>
</evidence>
<keyword evidence="3" id="KW-1185">Reference proteome</keyword>
<dbReference type="AlphaFoldDB" id="A0AAW0BKZ7"/>
<evidence type="ECO:0000313" key="3">
    <source>
        <dbReference type="Proteomes" id="UP001383192"/>
    </source>
</evidence>
<organism evidence="2 3">
    <name type="scientific">Paramarasmius palmivorus</name>
    <dbReference type="NCBI Taxonomy" id="297713"/>
    <lineage>
        <taxon>Eukaryota</taxon>
        <taxon>Fungi</taxon>
        <taxon>Dikarya</taxon>
        <taxon>Basidiomycota</taxon>
        <taxon>Agaricomycotina</taxon>
        <taxon>Agaricomycetes</taxon>
        <taxon>Agaricomycetidae</taxon>
        <taxon>Agaricales</taxon>
        <taxon>Marasmiineae</taxon>
        <taxon>Marasmiaceae</taxon>
        <taxon>Paramarasmius</taxon>
    </lineage>
</organism>
<proteinExistence type="predicted"/>
<feature type="transmembrane region" description="Helical" evidence="1">
    <location>
        <begin position="78"/>
        <end position="98"/>
    </location>
</feature>
<accession>A0AAW0BKZ7</accession>